<evidence type="ECO:0000256" key="1">
    <source>
        <dbReference type="ARBA" id="ARBA00004162"/>
    </source>
</evidence>
<dbReference type="GO" id="GO:0005886">
    <property type="term" value="C:plasma membrane"/>
    <property type="evidence" value="ECO:0007669"/>
    <property type="project" value="UniProtKB-SubCell"/>
</dbReference>
<organism evidence="13 14">
    <name type="scientific">Erythroxylum novogranatense</name>
    <dbReference type="NCBI Taxonomy" id="1862640"/>
    <lineage>
        <taxon>Eukaryota</taxon>
        <taxon>Viridiplantae</taxon>
        <taxon>Streptophyta</taxon>
        <taxon>Embryophyta</taxon>
        <taxon>Tracheophyta</taxon>
        <taxon>Spermatophyta</taxon>
        <taxon>Magnoliopsida</taxon>
        <taxon>eudicotyledons</taxon>
        <taxon>Gunneridae</taxon>
        <taxon>Pentapetalae</taxon>
        <taxon>rosids</taxon>
        <taxon>fabids</taxon>
        <taxon>Malpighiales</taxon>
        <taxon>Erythroxylaceae</taxon>
        <taxon>Erythroxylum</taxon>
    </lineage>
</organism>
<comment type="similarity">
    <text evidence="9">Belongs to the plant Proton pump-interactor protein family.</text>
</comment>
<keyword evidence="4 12" id="KW-0812">Transmembrane</keyword>
<dbReference type="EMBL" id="JAIWQS010000056">
    <property type="protein sequence ID" value="KAJ8747888.1"/>
    <property type="molecule type" value="Genomic_DNA"/>
</dbReference>
<keyword evidence="14" id="KW-1185">Reference proteome</keyword>
<evidence type="ECO:0000256" key="9">
    <source>
        <dbReference type="ARBA" id="ARBA00038080"/>
    </source>
</evidence>
<dbReference type="Proteomes" id="UP001159364">
    <property type="component" value="Unassembled WGS sequence"/>
</dbReference>
<feature type="compositionally biased region" description="Basic and acidic residues" evidence="11">
    <location>
        <begin position="903"/>
        <end position="918"/>
    </location>
</feature>
<evidence type="ECO:0000256" key="8">
    <source>
        <dbReference type="ARBA" id="ARBA00023136"/>
    </source>
</evidence>
<feature type="region of interest" description="Disordered" evidence="11">
    <location>
        <begin position="107"/>
        <end position="224"/>
    </location>
</feature>
<gene>
    <name evidence="13" type="ORF">K2173_014535</name>
</gene>
<proteinExistence type="inferred from homology"/>
<evidence type="ECO:0000256" key="6">
    <source>
        <dbReference type="ARBA" id="ARBA00022989"/>
    </source>
</evidence>
<feature type="compositionally biased region" description="Basic and acidic residues" evidence="11">
    <location>
        <begin position="107"/>
        <end position="117"/>
    </location>
</feature>
<feature type="compositionally biased region" description="Low complexity" evidence="11">
    <location>
        <begin position="158"/>
        <end position="170"/>
    </location>
</feature>
<dbReference type="GO" id="GO:0005789">
    <property type="term" value="C:endoplasmic reticulum membrane"/>
    <property type="evidence" value="ECO:0007669"/>
    <property type="project" value="UniProtKB-SubCell"/>
</dbReference>
<keyword evidence="8 12" id="KW-0472">Membrane</keyword>
<feature type="compositionally biased region" description="Basic and acidic residues" evidence="11">
    <location>
        <begin position="946"/>
        <end position="956"/>
    </location>
</feature>
<feature type="compositionally biased region" description="Basic and acidic residues" evidence="11">
    <location>
        <begin position="859"/>
        <end position="890"/>
    </location>
</feature>
<feature type="compositionally biased region" description="Basic and acidic residues" evidence="11">
    <location>
        <begin position="925"/>
        <end position="936"/>
    </location>
</feature>
<dbReference type="InterPro" id="IPR055282">
    <property type="entry name" value="PPI1-4"/>
</dbReference>
<reference evidence="13 14" key="1">
    <citation type="submission" date="2021-09" db="EMBL/GenBank/DDBJ databases">
        <title>Genomic insights and catalytic innovation underlie evolution of tropane alkaloids biosynthesis.</title>
        <authorList>
            <person name="Wang Y.-J."/>
            <person name="Tian T."/>
            <person name="Huang J.-P."/>
            <person name="Huang S.-X."/>
        </authorList>
    </citation>
    <scope>NUCLEOTIDE SEQUENCE [LARGE SCALE GENOMIC DNA]</scope>
    <source>
        <strain evidence="13">KIB-2018</strain>
        <tissue evidence="13">Leaf</tissue>
    </source>
</reference>
<evidence type="ECO:0000313" key="13">
    <source>
        <dbReference type="EMBL" id="KAJ8747888.1"/>
    </source>
</evidence>
<keyword evidence="6 12" id="KW-1133">Transmembrane helix</keyword>
<feature type="region of interest" description="Disordered" evidence="11">
    <location>
        <begin position="439"/>
        <end position="460"/>
    </location>
</feature>
<protein>
    <recommendedName>
        <fullName evidence="15">Proton pump-interactor 1</fullName>
    </recommendedName>
</protein>
<keyword evidence="3" id="KW-1003">Cell membrane</keyword>
<evidence type="ECO:0000256" key="3">
    <source>
        <dbReference type="ARBA" id="ARBA00022475"/>
    </source>
</evidence>
<feature type="region of interest" description="Disordered" evidence="11">
    <location>
        <begin position="903"/>
        <end position="989"/>
    </location>
</feature>
<feature type="compositionally biased region" description="Polar residues" evidence="11">
    <location>
        <begin position="205"/>
        <end position="217"/>
    </location>
</feature>
<keyword evidence="7 10" id="KW-0175">Coiled coil</keyword>
<name>A0AAV8S754_9ROSI</name>
<dbReference type="PANTHER" id="PTHR32219">
    <property type="entry name" value="RNA-BINDING PROTEIN YLMH-RELATED"/>
    <property type="match status" value="1"/>
</dbReference>
<feature type="compositionally biased region" description="Basic and acidic residues" evidence="11">
    <location>
        <begin position="189"/>
        <end position="204"/>
    </location>
</feature>
<evidence type="ECO:0000256" key="4">
    <source>
        <dbReference type="ARBA" id="ARBA00022692"/>
    </source>
</evidence>
<sequence length="1030" mass="114393">MPIGEPPVAVPNVAEPERDQTVGETNLTLATDEKENQNQDFVSTGVHITRSYFANENEQKELAGEFPLGCSPKANVIDSEQNLQMAPSPLVLDVKAQEAEAAHDVEEVEVADGHASDKDEDGLPVTHVQDRGGESGNVSDSVDLHQDIDKTIFNDAAETSTVSVTEGGSSPIANDDDASGESINGLSEVDAKPNTEETRPHEVPKSSTVSPAQNGGSFPSAIDPDVKKTQHVMSVAGVQLEKERSPVSQAEESVSQVLPFRDNLCDSQPTPEQKSLRNCHNFVLGWFLQEFICESTDSLTVDDTETGTGQNCPVVSDKTPNRLALDGKEETETGPMLAESEEKVAADACSNSTDESEVLKEVNGSAVSHKLTVCPPDGQSCIHESVESKANLSSSPANVQVESGVKDVSITDDCSVTAQKVQNDSTLTSDTMLNCIEKESGGDLSHGINDNEEQSQQEKGTNEVLECETSKCSHEFSTIDASDGNAAAVEVGKKPFHFMVRFPRFDDPSLKEKIKICQSEVDEKTKIRDAIGAEIQGKRATSKEYGDSFGAALQQEKAARLLLKAKRKEIDSLQSVINRVNSAVSIDDIDGKIRNMEHMIQHETLPLKDEKKFIREIKQLKQQREQISSNMGTRDEVEQAMNQKNQVDEQLKSLRKEADSLKENLLKAEVATQAANKKDVNEHNQLTELRAQFRAADTTRQEAYARLSILKKQLYEKNRCFWKYKDDIMVANDLAFKGQKEELQRHCINQVETFMELWNKNDEFRKEYVRCNLRSTVRRLQTLDGRSLGPDEEPPVIPNNNIERVAKYNIVSSTSAVQPEKQAPPVEIEVGDKSMTEVSAQKKQTSKSKKSAKPAVSGNRKEDDEPKKSKEEEELARKEEELRKAEEEARLREQRRLEQIAKHKEAMERNERKAERNQARAIAKAQKEAEERDREGSVPAPGTLVESKESETRDKPVAVSTTVKRKPSHSHLTKQTKAKSTPPPLPLRNRSKRRIPTWMWAVLISLLLLALFFIGNSNISVHFRLPSFGF</sequence>
<comment type="caution">
    <text evidence="13">The sequence shown here is derived from an EMBL/GenBank/DDBJ whole genome shotgun (WGS) entry which is preliminary data.</text>
</comment>
<dbReference type="AlphaFoldDB" id="A0AAV8S754"/>
<comment type="subcellular location">
    <subcellularLocation>
        <location evidence="1">Cell membrane</location>
        <topology evidence="1">Single-pass membrane protein</topology>
    </subcellularLocation>
    <subcellularLocation>
        <location evidence="2">Endoplasmic reticulum membrane</location>
        <topology evidence="2">Single-pass membrane protein</topology>
    </subcellularLocation>
</comment>
<feature type="coiled-coil region" evidence="10">
    <location>
        <begin position="610"/>
        <end position="678"/>
    </location>
</feature>
<evidence type="ECO:0000256" key="11">
    <source>
        <dbReference type="SAM" id="MobiDB-lite"/>
    </source>
</evidence>
<evidence type="ECO:0000256" key="2">
    <source>
        <dbReference type="ARBA" id="ARBA00004389"/>
    </source>
</evidence>
<keyword evidence="5" id="KW-0256">Endoplasmic reticulum</keyword>
<evidence type="ECO:0000256" key="12">
    <source>
        <dbReference type="SAM" id="Phobius"/>
    </source>
</evidence>
<feature type="compositionally biased region" description="Basic residues" evidence="11">
    <location>
        <begin position="963"/>
        <end position="977"/>
    </location>
</feature>
<feature type="compositionally biased region" description="Basic and acidic residues" evidence="11">
    <location>
        <begin position="142"/>
        <end position="152"/>
    </location>
</feature>
<evidence type="ECO:0000256" key="10">
    <source>
        <dbReference type="SAM" id="Coils"/>
    </source>
</evidence>
<feature type="region of interest" description="Disordered" evidence="11">
    <location>
        <begin position="1"/>
        <end position="22"/>
    </location>
</feature>
<feature type="transmembrane region" description="Helical" evidence="12">
    <location>
        <begin position="997"/>
        <end position="1015"/>
    </location>
</feature>
<evidence type="ECO:0000313" key="14">
    <source>
        <dbReference type="Proteomes" id="UP001159364"/>
    </source>
</evidence>
<feature type="region of interest" description="Disordered" evidence="11">
    <location>
        <begin position="815"/>
        <end position="890"/>
    </location>
</feature>
<evidence type="ECO:0000256" key="5">
    <source>
        <dbReference type="ARBA" id="ARBA00022824"/>
    </source>
</evidence>
<dbReference type="PANTHER" id="PTHR32219:SF3">
    <property type="entry name" value="CALPONIN-LIKE DOMAIN PROTEIN"/>
    <property type="match status" value="1"/>
</dbReference>
<evidence type="ECO:0000256" key="7">
    <source>
        <dbReference type="ARBA" id="ARBA00023054"/>
    </source>
</evidence>
<evidence type="ECO:0008006" key="15">
    <source>
        <dbReference type="Google" id="ProtNLM"/>
    </source>
</evidence>
<accession>A0AAV8S754</accession>